<dbReference type="AlphaFoldDB" id="A0A1Y2GA43"/>
<dbReference type="InterPro" id="IPR000008">
    <property type="entry name" value="C2_dom"/>
</dbReference>
<comment type="caution">
    <text evidence="2">The sequence shown here is derived from an EMBL/GenBank/DDBJ whole genome shotgun (WGS) entry which is preliminary data.</text>
</comment>
<dbReference type="Gene3D" id="2.60.40.150">
    <property type="entry name" value="C2 domain"/>
    <property type="match status" value="1"/>
</dbReference>
<accession>A0A1Y2GA43</accession>
<dbReference type="OrthoDB" id="270970at2759"/>
<dbReference type="GeneID" id="33561812"/>
<evidence type="ECO:0000313" key="2">
    <source>
        <dbReference type="EMBL" id="ORZ00055.1"/>
    </source>
</evidence>
<organism evidence="2 3">
    <name type="scientific">Lobosporangium transversale</name>
    <dbReference type="NCBI Taxonomy" id="64571"/>
    <lineage>
        <taxon>Eukaryota</taxon>
        <taxon>Fungi</taxon>
        <taxon>Fungi incertae sedis</taxon>
        <taxon>Mucoromycota</taxon>
        <taxon>Mortierellomycotina</taxon>
        <taxon>Mortierellomycetes</taxon>
        <taxon>Mortierellales</taxon>
        <taxon>Mortierellaceae</taxon>
        <taxon>Lobosporangium</taxon>
    </lineage>
</organism>
<proteinExistence type="predicted"/>
<evidence type="ECO:0000259" key="1">
    <source>
        <dbReference type="PROSITE" id="PS50004"/>
    </source>
</evidence>
<dbReference type="InterPro" id="IPR035892">
    <property type="entry name" value="C2_domain_sf"/>
</dbReference>
<reference evidence="2 3" key="1">
    <citation type="submission" date="2016-07" db="EMBL/GenBank/DDBJ databases">
        <title>Pervasive Adenine N6-methylation of Active Genes in Fungi.</title>
        <authorList>
            <consortium name="DOE Joint Genome Institute"/>
            <person name="Mondo S.J."/>
            <person name="Dannebaum R.O."/>
            <person name="Kuo R.C."/>
            <person name="Labutti K."/>
            <person name="Haridas S."/>
            <person name="Kuo A."/>
            <person name="Salamov A."/>
            <person name="Ahrendt S.R."/>
            <person name="Lipzen A."/>
            <person name="Sullivan W."/>
            <person name="Andreopoulos W.B."/>
            <person name="Clum A."/>
            <person name="Lindquist E."/>
            <person name="Daum C."/>
            <person name="Ramamoorthy G.K."/>
            <person name="Gryganskyi A."/>
            <person name="Culley D."/>
            <person name="Magnuson J.K."/>
            <person name="James T.Y."/>
            <person name="O'Malley M.A."/>
            <person name="Stajich J.E."/>
            <person name="Spatafora J.W."/>
            <person name="Visel A."/>
            <person name="Grigoriev I.V."/>
        </authorList>
    </citation>
    <scope>NUCLEOTIDE SEQUENCE [LARGE SCALE GENOMIC DNA]</scope>
    <source>
        <strain evidence="2 3">NRRL 3116</strain>
    </source>
</reference>
<dbReference type="InParanoid" id="A0A1Y2GA43"/>
<dbReference type="Proteomes" id="UP000193648">
    <property type="component" value="Unassembled WGS sequence"/>
</dbReference>
<dbReference type="STRING" id="64571.A0A1Y2GA43"/>
<name>A0A1Y2GA43_9FUNG</name>
<keyword evidence="3" id="KW-1185">Reference proteome</keyword>
<dbReference type="RefSeq" id="XP_021876096.1">
    <property type="nucleotide sequence ID" value="XM_022019968.1"/>
</dbReference>
<feature type="domain" description="C2" evidence="1">
    <location>
        <begin position="1"/>
        <end position="106"/>
    </location>
</feature>
<protein>
    <submittedName>
        <fullName evidence="2">C2 domain-containing protein</fullName>
    </submittedName>
</protein>
<dbReference type="SMART" id="SM00239">
    <property type="entry name" value="C2"/>
    <property type="match status" value="1"/>
</dbReference>
<sequence>MSKSLQVAIHGANNLSVGKKDDPYAIVTLDFKNKSAHYKTEHKNNGGANVVWNETKIIDGFDSSVHEKLYVEVHDKETLADEPVAFAAIPLSQVLSDSNQSYRAKFDLFTPDEEQRGTITLTISVIEPGQGSPVNYDNSYEGAEQKGISQIDPQHKSRISSLLTKERAGDATAAAAAVAGAAAALNFFGNAFANKPTEP</sequence>
<dbReference type="SUPFAM" id="SSF49562">
    <property type="entry name" value="C2 domain (Calcium/lipid-binding domain, CaLB)"/>
    <property type="match status" value="1"/>
</dbReference>
<dbReference type="EMBL" id="MCFF01000064">
    <property type="protein sequence ID" value="ORZ00055.1"/>
    <property type="molecule type" value="Genomic_DNA"/>
</dbReference>
<evidence type="ECO:0000313" key="3">
    <source>
        <dbReference type="Proteomes" id="UP000193648"/>
    </source>
</evidence>
<gene>
    <name evidence="2" type="ORF">BCR41DRAFT_212674</name>
</gene>
<dbReference type="PROSITE" id="PS50004">
    <property type="entry name" value="C2"/>
    <property type="match status" value="1"/>
</dbReference>
<dbReference type="Pfam" id="PF00168">
    <property type="entry name" value="C2"/>
    <property type="match status" value="1"/>
</dbReference>